<dbReference type="Proteomes" id="UP001387215">
    <property type="component" value="Unassembled WGS sequence"/>
</dbReference>
<gene>
    <name evidence="3" type="ORF">V2J18_00325</name>
</gene>
<dbReference type="Pfam" id="PF01381">
    <property type="entry name" value="HTH_3"/>
    <property type="match status" value="1"/>
</dbReference>
<dbReference type="Gene3D" id="1.10.10.2910">
    <property type="match status" value="1"/>
</dbReference>
<protein>
    <submittedName>
        <fullName evidence="3">XRE family transcriptional regulator</fullName>
    </submittedName>
</protein>
<reference evidence="3 4" key="1">
    <citation type="submission" date="2024-02" db="EMBL/GenBank/DDBJ databases">
        <title>Lysobacter Genome Sequencing and Mining.</title>
        <authorList>
            <person name="Bierman J."/>
            <person name="Walker M.C."/>
        </authorList>
    </citation>
    <scope>NUCLEOTIDE SEQUENCE [LARGE SCALE GENOMIC DNA]</scope>
    <source>
        <strain evidence="3 4">PB6250</strain>
    </source>
</reference>
<dbReference type="InterPro" id="IPR052345">
    <property type="entry name" value="Rad_response_metalloprotease"/>
</dbReference>
<organism evidence="3 4">
    <name type="scientific">Lysobacter firmicutimachus</name>
    <dbReference type="NCBI Taxonomy" id="1792846"/>
    <lineage>
        <taxon>Bacteria</taxon>
        <taxon>Pseudomonadati</taxon>
        <taxon>Pseudomonadota</taxon>
        <taxon>Gammaproteobacteria</taxon>
        <taxon>Lysobacterales</taxon>
        <taxon>Lysobacteraceae</taxon>
        <taxon>Lysobacter</taxon>
    </lineage>
</organism>
<dbReference type="Pfam" id="PF06114">
    <property type="entry name" value="Peptidase_M78"/>
    <property type="match status" value="1"/>
</dbReference>
<keyword evidence="4" id="KW-1185">Reference proteome</keyword>
<dbReference type="PANTHER" id="PTHR43236:SF1">
    <property type="entry name" value="BLL7220 PROTEIN"/>
    <property type="match status" value="1"/>
</dbReference>
<accession>A0ABU8CWH6</accession>
<dbReference type="SMART" id="SM00530">
    <property type="entry name" value="HTH_XRE"/>
    <property type="match status" value="1"/>
</dbReference>
<dbReference type="PROSITE" id="PS50943">
    <property type="entry name" value="HTH_CROC1"/>
    <property type="match status" value="1"/>
</dbReference>
<evidence type="ECO:0000256" key="1">
    <source>
        <dbReference type="ARBA" id="ARBA00007227"/>
    </source>
</evidence>
<dbReference type="EMBL" id="JBANDL010000002">
    <property type="protein sequence ID" value="MEI2453114.1"/>
    <property type="molecule type" value="Genomic_DNA"/>
</dbReference>
<comment type="caution">
    <text evidence="3">The sequence shown here is derived from an EMBL/GenBank/DDBJ whole genome shotgun (WGS) entry which is preliminary data.</text>
</comment>
<dbReference type="Gene3D" id="1.10.260.40">
    <property type="entry name" value="lambda repressor-like DNA-binding domains"/>
    <property type="match status" value="1"/>
</dbReference>
<evidence type="ECO:0000259" key="2">
    <source>
        <dbReference type="PROSITE" id="PS50943"/>
    </source>
</evidence>
<name>A0ABU8CWH6_9GAMM</name>
<evidence type="ECO:0000313" key="4">
    <source>
        <dbReference type="Proteomes" id="UP001387215"/>
    </source>
</evidence>
<proteinExistence type="inferred from homology"/>
<dbReference type="InterPro" id="IPR010359">
    <property type="entry name" value="IrrE_HExxH"/>
</dbReference>
<dbReference type="InterPro" id="IPR010982">
    <property type="entry name" value="Lambda_DNA-bd_dom_sf"/>
</dbReference>
<dbReference type="CDD" id="cd00093">
    <property type="entry name" value="HTH_XRE"/>
    <property type="match status" value="1"/>
</dbReference>
<dbReference type="InterPro" id="IPR001387">
    <property type="entry name" value="Cro/C1-type_HTH"/>
</dbReference>
<sequence length="349" mass="39229">MNFNPARLAIARKRRMLTKKAFAEAIGVTQHTITRWDKGSTEEPSPENIRAISRALGFPERFFFGEDVEVPERASFRSQTSMSAASRDAALAAGAVAYLISDWFDARFSFPPNAVPELGEYPPEEAARVLRERWSLGERPISNIVHLLESKGVRVFSLAENTAKVDAYSLWRKGRPHVFLNGLKTAERSRFDAAHELGHLVLHQDGQEEGRTAEDQANSFASAFLMPKGDVLAHCVAGMGLADIIRRKVRWRVSAAALAYRLHKLGLLSDWKYRDICIELNSRHGKSEPNPIDRERSAVWDRVLKIMWSEKLTPSRIAADLGIPEGELRDLLFSIDDIQRDESARLALA</sequence>
<dbReference type="PANTHER" id="PTHR43236">
    <property type="entry name" value="ANTITOXIN HIGA1"/>
    <property type="match status" value="1"/>
</dbReference>
<comment type="similarity">
    <text evidence="1">Belongs to the short-chain fatty acyl-CoA assimilation regulator (ScfR) family.</text>
</comment>
<dbReference type="RefSeq" id="WP_336130536.1">
    <property type="nucleotide sequence ID" value="NZ_JBANDL010000002.1"/>
</dbReference>
<evidence type="ECO:0000313" key="3">
    <source>
        <dbReference type="EMBL" id="MEI2453114.1"/>
    </source>
</evidence>
<feature type="domain" description="HTH cro/C1-type" evidence="2">
    <location>
        <begin position="8"/>
        <end position="63"/>
    </location>
</feature>
<dbReference type="SUPFAM" id="SSF47413">
    <property type="entry name" value="lambda repressor-like DNA-binding domains"/>
    <property type="match status" value="1"/>
</dbReference>